<sequence>SCNTMSFRFPFPVPPDPWSHREEEITLARVNSSPRNARTASGAEVNGSASSRKDASGDSATSAPAPLPQKRWIFADPVAFRYLEDDPAVTVVERRRVLRGYELYLVEQWACSRESPTLVIVTYTGDARHTVVAGVLGVPADETAWSPRLRLYFKSIQQYHARPKETDEGELMVTNLSSFPSALTVIPVPDGDIRTHRKLFIVNEDLKRLGCSGRSGMSLTDPTPATQAKFYQLFRTSDRPPFFESVLELVKLCQTALFLFGKLEFEYVDGLLCDKTETAIGNWWTEVGAEYYNIEPTDGILGPTTVAALLGMLTGARNRLHYLGAPVAKDVFDIDCTKRGISWFQRSQKLEKTRRLDRQTVLKLHSVTAKAAAGEGWGVQKAVKSTVAEIGGKRGELVIGLVGGRDKGAIGDIETLDISKFVDLVSGERAKWLWLGKPKRTALESNEKTPDMSAILFGEKEAKEGAVTPSRRVQSLPLEEEVQRTKEEPANALHPVQTPIQAATMNDAVLGEKDPSRRGVFKSVAGRVSDARSGLGRIKDTIGGSRRGHASRPSRDDFSDGGYATPSTSALQQNSALSAPPVGINRAFTWKNKPEEYLNSFKKEAEQANETEKGAAEGDDDQQVADPPSRVGSEWSHAVSEPIKEEDNDDAQPSVVGSTIETDLLGPFEAERGENIEAAFLQRRHSIEYSTPSRRPAISEARWPRRLSFGDAEEAVLRWEEITSLLPDTAPPHDPLVALKQQAGIAELARALYGSIYSISNHISPWVVTKVEAIEALDAHYTREHEEIQGLYYQLSEAYQRVKQGSSELIASERGRLTEAIREVEVLAARLDYEVNALGGKVGDVEDGVLVFERQVEDVEARAEELKATLETEGWLHWFVRTLTGIGTGPNITRGVAEAVPPR</sequence>
<dbReference type="AlphaFoldDB" id="A0A0G4LW92"/>
<dbReference type="PANTHER" id="PTHR31011:SF2">
    <property type="entry name" value="PROTEIN STB2-RELATED"/>
    <property type="match status" value="1"/>
</dbReference>
<feature type="non-terminal residue" evidence="3">
    <location>
        <position position="1"/>
    </location>
</feature>
<organism evidence="3 4">
    <name type="scientific">Verticillium longisporum</name>
    <name type="common">Verticillium dahliae var. longisporum</name>
    <dbReference type="NCBI Taxonomy" id="100787"/>
    <lineage>
        <taxon>Eukaryota</taxon>
        <taxon>Fungi</taxon>
        <taxon>Dikarya</taxon>
        <taxon>Ascomycota</taxon>
        <taxon>Pezizomycotina</taxon>
        <taxon>Sordariomycetes</taxon>
        <taxon>Hypocreomycetidae</taxon>
        <taxon>Glomerellales</taxon>
        <taxon>Plectosphaerellaceae</taxon>
        <taxon>Verticillium</taxon>
    </lineage>
</organism>
<evidence type="ECO:0000256" key="1">
    <source>
        <dbReference type="SAM" id="MobiDB-lite"/>
    </source>
</evidence>
<dbReference type="InterPro" id="IPR038919">
    <property type="entry name" value="STB2/STB2"/>
</dbReference>
<proteinExistence type="predicted"/>
<name>A0A0G4LW92_VERLO</name>
<dbReference type="STRING" id="100787.A0A0G4LW92"/>
<feature type="region of interest" description="Disordered" evidence="1">
    <location>
        <begin position="604"/>
        <end position="655"/>
    </location>
</feature>
<dbReference type="Pfam" id="PF25995">
    <property type="entry name" value="STB6_N"/>
    <property type="match status" value="1"/>
</dbReference>
<feature type="compositionally biased region" description="Polar residues" evidence="1">
    <location>
        <begin position="29"/>
        <end position="39"/>
    </location>
</feature>
<feature type="compositionally biased region" description="Basic and acidic residues" evidence="1">
    <location>
        <begin position="604"/>
        <end position="616"/>
    </location>
</feature>
<dbReference type="InterPro" id="IPR059025">
    <property type="entry name" value="STB6_N"/>
</dbReference>
<dbReference type="GO" id="GO:0070822">
    <property type="term" value="C:Sin3-type complex"/>
    <property type="evidence" value="ECO:0007669"/>
    <property type="project" value="TreeGrafter"/>
</dbReference>
<evidence type="ECO:0000259" key="2">
    <source>
        <dbReference type="Pfam" id="PF25995"/>
    </source>
</evidence>
<feature type="domain" description="STB6-like N-terminal" evidence="2">
    <location>
        <begin position="70"/>
        <end position="209"/>
    </location>
</feature>
<protein>
    <recommendedName>
        <fullName evidence="2">STB6-like N-terminal domain-containing protein</fullName>
    </recommendedName>
</protein>
<dbReference type="Proteomes" id="UP000044602">
    <property type="component" value="Unassembled WGS sequence"/>
</dbReference>
<evidence type="ECO:0000313" key="4">
    <source>
        <dbReference type="Proteomes" id="UP000044602"/>
    </source>
</evidence>
<reference evidence="3 4" key="1">
    <citation type="submission" date="2015-05" db="EMBL/GenBank/DDBJ databases">
        <authorList>
            <person name="Wang D.B."/>
            <person name="Wang M."/>
        </authorList>
    </citation>
    <scope>NUCLEOTIDE SEQUENCE [LARGE SCALE GENOMIC DNA]</scope>
    <source>
        <strain evidence="3">VL1</strain>
    </source>
</reference>
<keyword evidence="4" id="KW-1185">Reference proteome</keyword>
<dbReference type="PANTHER" id="PTHR31011">
    <property type="entry name" value="PROTEIN STB2-RELATED"/>
    <property type="match status" value="1"/>
</dbReference>
<gene>
    <name evidence="3" type="ORF">BN1708_014443</name>
</gene>
<feature type="region of interest" description="Disordered" evidence="1">
    <location>
        <begin position="1"/>
        <end position="64"/>
    </location>
</feature>
<feature type="region of interest" description="Disordered" evidence="1">
    <location>
        <begin position="530"/>
        <end position="578"/>
    </location>
</feature>
<accession>A0A0G4LW92</accession>
<evidence type="ECO:0000313" key="3">
    <source>
        <dbReference type="EMBL" id="CRK26262.1"/>
    </source>
</evidence>
<feature type="compositionally biased region" description="Polar residues" evidence="1">
    <location>
        <begin position="565"/>
        <end position="577"/>
    </location>
</feature>
<dbReference type="EMBL" id="CVQH01020118">
    <property type="protein sequence ID" value="CRK26262.1"/>
    <property type="molecule type" value="Genomic_DNA"/>
</dbReference>